<reference evidence="1" key="1">
    <citation type="submission" date="2023-08" db="EMBL/GenBank/DDBJ databases">
        <title>Chromosome-level Genome Assembly of mud carp (Cirrhinus molitorella).</title>
        <authorList>
            <person name="Liu H."/>
        </authorList>
    </citation>
    <scope>NUCLEOTIDE SEQUENCE</scope>
    <source>
        <strain evidence="1">Prfri</strain>
        <tissue evidence="1">Muscle</tissue>
    </source>
</reference>
<evidence type="ECO:0000313" key="1">
    <source>
        <dbReference type="EMBL" id="KAK2901294.1"/>
    </source>
</evidence>
<name>A0AA88TQH5_9TELE</name>
<comment type="caution">
    <text evidence="1">The sequence shown here is derived from an EMBL/GenBank/DDBJ whole genome shotgun (WGS) entry which is preliminary data.</text>
</comment>
<sequence>MEKVFILFIGFLCFSVGESNTTVEPTTMEIPTTVPPTENWTMTPAPSSQQPAPSVITGLRITVKSLVDLTSNSPEMEHLMRQLETFIPSQYKATTSITVRSIQKGSKTY</sequence>
<dbReference type="Proteomes" id="UP001187343">
    <property type="component" value="Unassembled WGS sequence"/>
</dbReference>
<evidence type="ECO:0000313" key="2">
    <source>
        <dbReference type="Proteomes" id="UP001187343"/>
    </source>
</evidence>
<proteinExistence type="predicted"/>
<organism evidence="1 2">
    <name type="scientific">Cirrhinus molitorella</name>
    <name type="common">mud carp</name>
    <dbReference type="NCBI Taxonomy" id="172907"/>
    <lineage>
        <taxon>Eukaryota</taxon>
        <taxon>Metazoa</taxon>
        <taxon>Chordata</taxon>
        <taxon>Craniata</taxon>
        <taxon>Vertebrata</taxon>
        <taxon>Euteleostomi</taxon>
        <taxon>Actinopterygii</taxon>
        <taxon>Neopterygii</taxon>
        <taxon>Teleostei</taxon>
        <taxon>Ostariophysi</taxon>
        <taxon>Cypriniformes</taxon>
        <taxon>Cyprinidae</taxon>
        <taxon>Labeoninae</taxon>
        <taxon>Labeonini</taxon>
        <taxon>Cirrhinus</taxon>
    </lineage>
</organism>
<gene>
    <name evidence="1" type="ORF">Q8A67_009409</name>
</gene>
<dbReference type="AlphaFoldDB" id="A0AA88TQH5"/>
<keyword evidence="2" id="KW-1185">Reference proteome</keyword>
<protein>
    <submittedName>
        <fullName evidence="1">Uncharacterized protein</fullName>
    </submittedName>
</protein>
<dbReference type="EMBL" id="JAUYZG010000008">
    <property type="protein sequence ID" value="KAK2901294.1"/>
    <property type="molecule type" value="Genomic_DNA"/>
</dbReference>
<accession>A0AA88TQH5</accession>